<feature type="transmembrane region" description="Helical" evidence="18">
    <location>
        <begin position="147"/>
        <end position="167"/>
    </location>
</feature>
<dbReference type="Proteomes" id="UP001311799">
    <property type="component" value="Unassembled WGS sequence"/>
</dbReference>
<dbReference type="PANTHER" id="PTHR15362">
    <property type="entry name" value="PHOSPHATIDYLINOSITOL SYNTHASE"/>
    <property type="match status" value="1"/>
</dbReference>
<keyword evidence="13 16" id="KW-0472">Membrane</keyword>
<dbReference type="InterPro" id="IPR043130">
    <property type="entry name" value="CDP-OH_PTrfase_TM_dom"/>
</dbReference>
<dbReference type="GO" id="GO:0006661">
    <property type="term" value="P:phosphatidylinositol biosynthetic process"/>
    <property type="evidence" value="ECO:0007669"/>
    <property type="project" value="TreeGrafter"/>
</dbReference>
<keyword evidence="9" id="KW-0479">Metal-binding</keyword>
<keyword evidence="20" id="KW-1185">Reference proteome</keyword>
<evidence type="ECO:0000256" key="1">
    <source>
        <dbReference type="ARBA" id="ARBA00001936"/>
    </source>
</evidence>
<evidence type="ECO:0000256" key="4">
    <source>
        <dbReference type="ARBA" id="ARBA00010441"/>
    </source>
</evidence>
<dbReference type="InterPro" id="IPR000462">
    <property type="entry name" value="CDP-OH_P_trans"/>
</dbReference>
<evidence type="ECO:0000256" key="9">
    <source>
        <dbReference type="ARBA" id="ARBA00022723"/>
    </source>
</evidence>
<dbReference type="PIRSF" id="PIRSF000848">
    <property type="entry name" value="CDP_diag_ino_3_P"/>
    <property type="match status" value="1"/>
</dbReference>
<keyword evidence="14 16" id="KW-0594">Phospholipid biosynthesis</keyword>
<evidence type="ECO:0000256" key="15">
    <source>
        <dbReference type="ARBA" id="ARBA00023264"/>
    </source>
</evidence>
<dbReference type="EC" id="2.7.8.11" evidence="5 16"/>
<dbReference type="GO" id="GO:0005794">
    <property type="term" value="C:Golgi apparatus"/>
    <property type="evidence" value="ECO:0007669"/>
    <property type="project" value="TreeGrafter"/>
</dbReference>
<evidence type="ECO:0000256" key="11">
    <source>
        <dbReference type="ARBA" id="ARBA00022989"/>
    </source>
</evidence>
<keyword evidence="7 16" id="KW-0808">Transferase</keyword>
<evidence type="ECO:0000256" key="8">
    <source>
        <dbReference type="ARBA" id="ARBA00022692"/>
    </source>
</evidence>
<comment type="cofactor">
    <cofactor evidence="1">
        <name>Mn(2+)</name>
        <dbReference type="ChEBI" id="CHEBI:29035"/>
    </cofactor>
</comment>
<evidence type="ECO:0000256" key="18">
    <source>
        <dbReference type="SAM" id="Phobius"/>
    </source>
</evidence>
<feature type="transmembrane region" description="Helical" evidence="18">
    <location>
        <begin position="70"/>
        <end position="91"/>
    </location>
</feature>
<dbReference type="PANTHER" id="PTHR15362:SF4">
    <property type="entry name" value="CDP-DIACYLGLYCEROL--INOSITOL 3-PHOSPHATIDYLTRANSFERASE"/>
    <property type="match status" value="1"/>
</dbReference>
<evidence type="ECO:0000256" key="3">
    <source>
        <dbReference type="ARBA" id="ARBA00004141"/>
    </source>
</evidence>
<feature type="transmembrane region" description="Helical" evidence="18">
    <location>
        <begin position="187"/>
        <end position="212"/>
    </location>
</feature>
<dbReference type="GO" id="GO:0046872">
    <property type="term" value="F:metal ion binding"/>
    <property type="evidence" value="ECO:0007669"/>
    <property type="project" value="UniProtKB-KW"/>
</dbReference>
<evidence type="ECO:0000313" key="19">
    <source>
        <dbReference type="EMBL" id="KAK6588505.1"/>
    </source>
</evidence>
<dbReference type="InterPro" id="IPR048254">
    <property type="entry name" value="CDP_ALCOHOL_P_TRANSF_CS"/>
</dbReference>
<dbReference type="PROSITE" id="PS00379">
    <property type="entry name" value="CDP_ALCOHOL_P_TRANSF"/>
    <property type="match status" value="1"/>
</dbReference>
<sequence length="223" mass="25772">MSVQIGKKDVLTFIPNLIGYVRVILGLTPIFIYNKYNYLLVVLFYCVSQILDAFDGYFARLFKQETKFGALLDMITDRCSTIVMIVINISLYHNNDSFFKCALILLLIDISGHWIYMISSIISGISSHKNINSSMWKPLKIYYSNKIILFTLHACNELMWIVNYMQYFILNGKDVNNTNLLSLINRYILIPLGILKNVMNFIHLLYGLNILLELDIGERSEGK</sequence>
<proteinExistence type="inferred from homology"/>
<keyword evidence="15 16" id="KW-1208">Phospholipid metabolism</keyword>
<feature type="transmembrane region" description="Helical" evidence="18">
    <location>
        <begin position="12"/>
        <end position="32"/>
    </location>
</feature>
<organism evidence="19 20">
    <name type="scientific">Cryptosporidium xiaoi</name>
    <dbReference type="NCBI Taxonomy" id="659607"/>
    <lineage>
        <taxon>Eukaryota</taxon>
        <taxon>Sar</taxon>
        <taxon>Alveolata</taxon>
        <taxon>Apicomplexa</taxon>
        <taxon>Conoidasida</taxon>
        <taxon>Coccidia</taxon>
        <taxon>Eucoccidiorida</taxon>
        <taxon>Eimeriorina</taxon>
        <taxon>Cryptosporidiidae</taxon>
        <taxon>Cryptosporidium</taxon>
    </lineage>
</organism>
<evidence type="ECO:0000256" key="10">
    <source>
        <dbReference type="ARBA" id="ARBA00022842"/>
    </source>
</evidence>
<keyword evidence="11 18" id="KW-1133">Transmembrane helix</keyword>
<keyword evidence="6 16" id="KW-0444">Lipid biosynthesis</keyword>
<accession>A0AAV9XWE1</accession>
<evidence type="ECO:0000256" key="16">
    <source>
        <dbReference type="PIRNR" id="PIRNR000848"/>
    </source>
</evidence>
<comment type="catalytic activity">
    <reaction evidence="16">
        <text>a CDP-1,2-diacyl-sn-glycerol + myo-inositol = a 1,2-diacyl-sn-glycero-3-phospho-(1D-myo-inositol) + CMP + H(+)</text>
        <dbReference type="Rhea" id="RHEA:11580"/>
        <dbReference type="ChEBI" id="CHEBI:15378"/>
        <dbReference type="ChEBI" id="CHEBI:17268"/>
        <dbReference type="ChEBI" id="CHEBI:57880"/>
        <dbReference type="ChEBI" id="CHEBI:58332"/>
        <dbReference type="ChEBI" id="CHEBI:60377"/>
        <dbReference type="EC" id="2.7.8.11"/>
    </reaction>
</comment>
<evidence type="ECO:0000256" key="17">
    <source>
        <dbReference type="RuleBase" id="RU003750"/>
    </source>
</evidence>
<evidence type="ECO:0000256" key="7">
    <source>
        <dbReference type="ARBA" id="ARBA00022679"/>
    </source>
</evidence>
<dbReference type="GO" id="GO:0016020">
    <property type="term" value="C:membrane"/>
    <property type="evidence" value="ECO:0007669"/>
    <property type="project" value="UniProtKB-SubCell"/>
</dbReference>
<evidence type="ECO:0000256" key="14">
    <source>
        <dbReference type="ARBA" id="ARBA00023209"/>
    </source>
</evidence>
<keyword evidence="10" id="KW-0460">Magnesium</keyword>
<keyword evidence="12 16" id="KW-0443">Lipid metabolism</keyword>
<feature type="transmembrane region" description="Helical" evidence="18">
    <location>
        <begin position="103"/>
        <end position="126"/>
    </location>
</feature>
<evidence type="ECO:0000256" key="12">
    <source>
        <dbReference type="ARBA" id="ARBA00023098"/>
    </source>
</evidence>
<evidence type="ECO:0000256" key="6">
    <source>
        <dbReference type="ARBA" id="ARBA00022516"/>
    </source>
</evidence>
<name>A0AAV9XWE1_9CRYT</name>
<dbReference type="EMBL" id="JAWDEY010000032">
    <property type="protein sequence ID" value="KAK6588505.1"/>
    <property type="molecule type" value="Genomic_DNA"/>
</dbReference>
<dbReference type="AlphaFoldDB" id="A0AAV9XWE1"/>
<dbReference type="InterPro" id="IPR014387">
    <property type="entry name" value="CDP_diag_ino_3_P_euk"/>
</dbReference>
<dbReference type="GO" id="GO:0003881">
    <property type="term" value="F:CDP-diacylglycerol-inositol 3-phosphatidyltransferase activity"/>
    <property type="evidence" value="ECO:0007669"/>
    <property type="project" value="UniProtKB-UniRule"/>
</dbReference>
<feature type="transmembrane region" description="Helical" evidence="18">
    <location>
        <begin position="38"/>
        <end position="58"/>
    </location>
</feature>
<evidence type="ECO:0000256" key="13">
    <source>
        <dbReference type="ARBA" id="ARBA00023136"/>
    </source>
</evidence>
<reference evidence="19 20" key="1">
    <citation type="submission" date="2023-10" db="EMBL/GenBank/DDBJ databases">
        <title>Comparative genomics analysis reveals potential genetic determinants of host preference in Cryptosporidium xiaoi.</title>
        <authorList>
            <person name="Xiao L."/>
            <person name="Li J."/>
        </authorList>
    </citation>
    <scope>NUCLEOTIDE SEQUENCE [LARGE SCALE GENOMIC DNA]</scope>
    <source>
        <strain evidence="19 20">52996</strain>
    </source>
</reference>
<evidence type="ECO:0000256" key="2">
    <source>
        <dbReference type="ARBA" id="ARBA00001946"/>
    </source>
</evidence>
<evidence type="ECO:0000256" key="5">
    <source>
        <dbReference type="ARBA" id="ARBA00013212"/>
    </source>
</evidence>
<gene>
    <name evidence="19" type="ORF">RS030_4555</name>
</gene>
<keyword evidence="8 18" id="KW-0812">Transmembrane</keyword>
<dbReference type="Pfam" id="PF01066">
    <property type="entry name" value="CDP-OH_P_transf"/>
    <property type="match status" value="1"/>
</dbReference>
<protein>
    <recommendedName>
        <fullName evidence="5 16">CDP-diacylglycerol--inositol 3-phosphatidyltransferase</fullName>
        <ecNumber evidence="5 16">2.7.8.11</ecNumber>
    </recommendedName>
</protein>
<dbReference type="Gene3D" id="1.20.120.1760">
    <property type="match status" value="1"/>
</dbReference>
<comment type="subcellular location">
    <subcellularLocation>
        <location evidence="3">Membrane</location>
        <topology evidence="3">Multi-pass membrane protein</topology>
    </subcellularLocation>
</comment>
<comment type="caution">
    <text evidence="19">The sequence shown here is derived from an EMBL/GenBank/DDBJ whole genome shotgun (WGS) entry which is preliminary data.</text>
</comment>
<comment type="cofactor">
    <cofactor evidence="2">
        <name>Mg(2+)</name>
        <dbReference type="ChEBI" id="CHEBI:18420"/>
    </cofactor>
</comment>
<comment type="similarity">
    <text evidence="4 16 17">Belongs to the CDP-alcohol phosphatidyltransferase class-I family.</text>
</comment>
<evidence type="ECO:0000313" key="20">
    <source>
        <dbReference type="Proteomes" id="UP001311799"/>
    </source>
</evidence>